<dbReference type="InterPro" id="IPR013155">
    <property type="entry name" value="M/V/L/I-tRNA-synth_anticd-bd"/>
</dbReference>
<proteinExistence type="inferred from homology"/>
<feature type="short sequence motif" description="'KMSKS' region" evidence="12">
    <location>
        <begin position="534"/>
        <end position="538"/>
    </location>
</feature>
<dbReference type="Pfam" id="PF08264">
    <property type="entry name" value="Anticodon_1"/>
    <property type="match status" value="1"/>
</dbReference>
<evidence type="ECO:0000256" key="8">
    <source>
        <dbReference type="ARBA" id="ARBA00023054"/>
    </source>
</evidence>
<keyword evidence="5 12" id="KW-0547">Nucleotide-binding</keyword>
<dbReference type="InterPro" id="IPR001412">
    <property type="entry name" value="aa-tRNA-synth_I_CS"/>
</dbReference>
<evidence type="ECO:0000259" key="14">
    <source>
        <dbReference type="Pfam" id="PF08264"/>
    </source>
</evidence>
<dbReference type="GO" id="GO:0005829">
    <property type="term" value="C:cytosol"/>
    <property type="evidence" value="ECO:0007669"/>
    <property type="project" value="TreeGrafter"/>
</dbReference>
<dbReference type="Gene3D" id="1.10.730.10">
    <property type="entry name" value="Isoleucyl-tRNA Synthetase, Domain 1"/>
    <property type="match status" value="1"/>
</dbReference>
<dbReference type="CDD" id="cd07962">
    <property type="entry name" value="Anticodon_Ia_Val"/>
    <property type="match status" value="1"/>
</dbReference>
<dbReference type="InterPro" id="IPR009008">
    <property type="entry name" value="Val/Leu/Ile-tRNA-synth_edit"/>
</dbReference>
<dbReference type="NCBIfam" id="NF004349">
    <property type="entry name" value="PRK05729.1"/>
    <property type="match status" value="1"/>
</dbReference>
<evidence type="ECO:0000256" key="10">
    <source>
        <dbReference type="ARBA" id="ARBA00047552"/>
    </source>
</evidence>
<protein>
    <recommendedName>
        <fullName evidence="12">Valine--tRNA ligase</fullName>
        <ecNumber evidence="12">6.1.1.9</ecNumber>
    </recommendedName>
    <alternativeName>
        <fullName evidence="12">Valyl-tRNA synthetase</fullName>
        <shortName evidence="12">ValRS</shortName>
    </alternativeName>
</protein>
<comment type="domain">
    <text evidence="12">The C-terminal coiled-coil domain is crucial for aminoacylation activity.</text>
</comment>
<dbReference type="EMBL" id="CP016809">
    <property type="protein sequence ID" value="ANY72399.1"/>
    <property type="molecule type" value="Genomic_DNA"/>
</dbReference>
<evidence type="ECO:0000256" key="2">
    <source>
        <dbReference type="ARBA" id="ARBA00011245"/>
    </source>
</evidence>
<dbReference type="FunFam" id="1.10.730.10:FF:000014">
    <property type="entry name" value="Valine--tRNA ligase"/>
    <property type="match status" value="1"/>
</dbReference>
<dbReference type="PANTHER" id="PTHR11946">
    <property type="entry name" value="VALYL-TRNA SYNTHETASES"/>
    <property type="match status" value="1"/>
</dbReference>
<evidence type="ECO:0000256" key="1">
    <source>
        <dbReference type="ARBA" id="ARBA00004496"/>
    </source>
</evidence>
<dbReference type="SUPFAM" id="SSF47323">
    <property type="entry name" value="Anticodon-binding domain of a subclass of class I aminoacyl-tRNA synthetases"/>
    <property type="match status" value="1"/>
</dbReference>
<comment type="domain">
    <text evidence="12">ValRS has two distinct active sites: one for aminoacylation and one for editing. The misactivated threonine is translocated from the active site to the editing site.</text>
</comment>
<comment type="subcellular location">
    <subcellularLocation>
        <location evidence="1 12">Cytoplasm</location>
    </subcellularLocation>
</comment>
<gene>
    <name evidence="12" type="primary">valS</name>
    <name evidence="16" type="ORF">BBD41_07280</name>
</gene>
<dbReference type="GO" id="GO:0004832">
    <property type="term" value="F:valine-tRNA ligase activity"/>
    <property type="evidence" value="ECO:0007669"/>
    <property type="project" value="UniProtKB-UniRule"/>
</dbReference>
<dbReference type="SUPFAM" id="SSF46589">
    <property type="entry name" value="tRNA-binding arm"/>
    <property type="match status" value="1"/>
</dbReference>
<dbReference type="GO" id="GO:0002161">
    <property type="term" value="F:aminoacyl-tRNA deacylase activity"/>
    <property type="evidence" value="ECO:0007669"/>
    <property type="project" value="InterPro"/>
</dbReference>
<keyword evidence="6 12" id="KW-0067">ATP-binding</keyword>
<dbReference type="InterPro" id="IPR002300">
    <property type="entry name" value="aa-tRNA-synth_Ia"/>
</dbReference>
<dbReference type="GO" id="GO:0005524">
    <property type="term" value="F:ATP binding"/>
    <property type="evidence" value="ECO:0007669"/>
    <property type="project" value="UniProtKB-UniRule"/>
</dbReference>
<evidence type="ECO:0000313" key="16">
    <source>
        <dbReference type="EMBL" id="ANY72399.1"/>
    </source>
</evidence>
<dbReference type="FunFam" id="3.40.50.620:FF:000098">
    <property type="entry name" value="Valine--tRNA ligase"/>
    <property type="match status" value="1"/>
</dbReference>
<dbReference type="InterPro" id="IPR002303">
    <property type="entry name" value="Valyl-tRNA_ligase"/>
</dbReference>
<dbReference type="NCBIfam" id="TIGR00422">
    <property type="entry name" value="valS"/>
    <property type="match status" value="1"/>
</dbReference>
<dbReference type="InterPro" id="IPR014729">
    <property type="entry name" value="Rossmann-like_a/b/a_fold"/>
</dbReference>
<comment type="similarity">
    <text evidence="11 12">Belongs to the class-I aminoacyl-tRNA synthetase family. ValS type 1 subfamily.</text>
</comment>
<comment type="catalytic activity">
    <reaction evidence="10 12">
        <text>tRNA(Val) + L-valine + ATP = L-valyl-tRNA(Val) + AMP + diphosphate</text>
        <dbReference type="Rhea" id="RHEA:10704"/>
        <dbReference type="Rhea" id="RHEA-COMP:9672"/>
        <dbReference type="Rhea" id="RHEA-COMP:9708"/>
        <dbReference type="ChEBI" id="CHEBI:30616"/>
        <dbReference type="ChEBI" id="CHEBI:33019"/>
        <dbReference type="ChEBI" id="CHEBI:57762"/>
        <dbReference type="ChEBI" id="CHEBI:78442"/>
        <dbReference type="ChEBI" id="CHEBI:78537"/>
        <dbReference type="ChEBI" id="CHEBI:456215"/>
        <dbReference type="EC" id="6.1.1.9"/>
    </reaction>
</comment>
<dbReference type="EC" id="6.1.1.9" evidence="12"/>
<comment type="subunit">
    <text evidence="2 12">Monomer.</text>
</comment>
<dbReference type="PRINTS" id="PR00986">
    <property type="entry name" value="TRNASYNTHVAL"/>
</dbReference>
<dbReference type="KEGG" id="pib:BBD41_07280"/>
<feature type="domain" description="Aminoacyl-tRNA synthetase class Ia" evidence="13">
    <location>
        <begin position="24"/>
        <end position="573"/>
    </location>
</feature>
<keyword evidence="4 12" id="KW-0436">Ligase</keyword>
<dbReference type="Gene3D" id="3.40.50.620">
    <property type="entry name" value="HUPs"/>
    <property type="match status" value="2"/>
</dbReference>
<dbReference type="HAMAP" id="MF_02004">
    <property type="entry name" value="Val_tRNA_synth_type1"/>
    <property type="match status" value="1"/>
</dbReference>
<name>A0A1B2DXH3_9BACL</name>
<dbReference type="FunFam" id="3.90.740.10:FF:000005">
    <property type="entry name" value="Valine--tRNA ligase, mitochondrial"/>
    <property type="match status" value="1"/>
</dbReference>
<comment type="function">
    <text evidence="12">Catalyzes the attachment of valine to tRNA(Val). As ValRS can inadvertently accommodate and process structurally similar amino acids such as threonine, to avoid such errors, it has a 'posttransfer' editing activity that hydrolyzes mischarged Thr-tRNA(Val) in a tRNA-dependent manner.</text>
</comment>
<evidence type="ECO:0000259" key="15">
    <source>
        <dbReference type="Pfam" id="PF10458"/>
    </source>
</evidence>
<dbReference type="InterPro" id="IPR019499">
    <property type="entry name" value="Val-tRNA_synth_tRNA-bd"/>
</dbReference>
<feature type="domain" description="Methionyl/Valyl/Leucyl/Isoleucyl-tRNA synthetase anticodon-binding" evidence="14">
    <location>
        <begin position="617"/>
        <end position="763"/>
    </location>
</feature>
<organism evidence="16">
    <name type="scientific">Paenibacillus ihbetae</name>
    <dbReference type="NCBI Taxonomy" id="1870820"/>
    <lineage>
        <taxon>Bacteria</taxon>
        <taxon>Bacillati</taxon>
        <taxon>Bacillota</taxon>
        <taxon>Bacilli</taxon>
        <taxon>Bacillales</taxon>
        <taxon>Paenibacillaceae</taxon>
        <taxon>Paenibacillus</taxon>
    </lineage>
</organism>
<dbReference type="PROSITE" id="PS00178">
    <property type="entry name" value="AA_TRNA_LIGASE_I"/>
    <property type="match status" value="1"/>
</dbReference>
<dbReference type="RefSeq" id="WP_099477132.1">
    <property type="nucleotide sequence ID" value="NZ_CP016809.1"/>
</dbReference>
<evidence type="ECO:0000259" key="13">
    <source>
        <dbReference type="Pfam" id="PF00133"/>
    </source>
</evidence>
<dbReference type="PANTHER" id="PTHR11946:SF93">
    <property type="entry name" value="VALINE--TRNA LIGASE, CHLOROPLASTIC_MITOCHONDRIAL 2"/>
    <property type="match status" value="1"/>
</dbReference>
<dbReference type="Pfam" id="PF10458">
    <property type="entry name" value="Val_tRNA-synt_C"/>
    <property type="match status" value="1"/>
</dbReference>
<dbReference type="SUPFAM" id="SSF50677">
    <property type="entry name" value="ValRS/IleRS/LeuRS editing domain"/>
    <property type="match status" value="1"/>
</dbReference>
<dbReference type="InterPro" id="IPR037118">
    <property type="entry name" value="Val-tRNA_synth_C_sf"/>
</dbReference>
<keyword evidence="3 12" id="KW-0963">Cytoplasm</keyword>
<dbReference type="GO" id="GO:0006438">
    <property type="term" value="P:valyl-tRNA aminoacylation"/>
    <property type="evidence" value="ECO:0007669"/>
    <property type="project" value="UniProtKB-UniRule"/>
</dbReference>
<dbReference type="Gene3D" id="3.90.740.10">
    <property type="entry name" value="Valyl/Leucyl/Isoleucyl-tRNA synthetase, editing domain"/>
    <property type="match status" value="1"/>
</dbReference>
<feature type="binding site" evidence="12">
    <location>
        <position position="537"/>
    </location>
    <ligand>
        <name>ATP</name>
        <dbReference type="ChEBI" id="CHEBI:30616"/>
    </ligand>
</feature>
<dbReference type="Gene3D" id="1.10.287.380">
    <property type="entry name" value="Valyl-tRNA synthetase, C-terminal domain"/>
    <property type="match status" value="1"/>
</dbReference>
<evidence type="ECO:0000256" key="5">
    <source>
        <dbReference type="ARBA" id="ARBA00022741"/>
    </source>
</evidence>
<evidence type="ECO:0000256" key="12">
    <source>
        <dbReference type="HAMAP-Rule" id="MF_02004"/>
    </source>
</evidence>
<dbReference type="InterPro" id="IPR033705">
    <property type="entry name" value="Anticodon_Ia_Val"/>
</dbReference>
<dbReference type="SUPFAM" id="SSF52374">
    <property type="entry name" value="Nucleotidylyl transferase"/>
    <property type="match status" value="1"/>
</dbReference>
<evidence type="ECO:0000256" key="6">
    <source>
        <dbReference type="ARBA" id="ARBA00022840"/>
    </source>
</evidence>
<keyword evidence="9 12" id="KW-0030">Aminoacyl-tRNA synthetase</keyword>
<dbReference type="FunFam" id="1.10.287.380:FF:000001">
    <property type="entry name" value="Valine--tRNA ligase"/>
    <property type="match status" value="1"/>
</dbReference>
<evidence type="ECO:0000256" key="7">
    <source>
        <dbReference type="ARBA" id="ARBA00022917"/>
    </source>
</evidence>
<feature type="domain" description="Valyl-tRNA synthetase tRNA-binding arm" evidence="15">
    <location>
        <begin position="823"/>
        <end position="887"/>
    </location>
</feature>
<evidence type="ECO:0000256" key="9">
    <source>
        <dbReference type="ARBA" id="ARBA00023146"/>
    </source>
</evidence>
<dbReference type="CDD" id="cd00817">
    <property type="entry name" value="ValRS_core"/>
    <property type="match status" value="1"/>
</dbReference>
<evidence type="ECO:0000256" key="3">
    <source>
        <dbReference type="ARBA" id="ARBA00022490"/>
    </source>
</evidence>
<feature type="short sequence motif" description="'HIGH' region" evidence="12">
    <location>
        <begin position="53"/>
        <end position="63"/>
    </location>
</feature>
<keyword evidence="7 12" id="KW-0648">Protein biosynthesis</keyword>
<reference evidence="16" key="1">
    <citation type="submission" date="2016-08" db="EMBL/GenBank/DDBJ databases">
        <title>Complete Genome Seqeunce of Paenibacillus sp. nov. IHBB 9852 from high altitute lake of Indian trans-Himalayas.</title>
        <authorList>
            <person name="Kiran S."/>
            <person name="Swarnkar M.K."/>
            <person name="Rana A."/>
            <person name="Tewari R."/>
            <person name="Gulati A."/>
        </authorList>
    </citation>
    <scope>NUCLEOTIDE SEQUENCE [LARGE SCALE GENOMIC DNA]</scope>
    <source>
        <strain evidence="16">IHBB 9852</strain>
    </source>
</reference>
<dbReference type="InterPro" id="IPR009080">
    <property type="entry name" value="tRNAsynth_Ia_anticodon-bd"/>
</dbReference>
<evidence type="ECO:0000256" key="4">
    <source>
        <dbReference type="ARBA" id="ARBA00022598"/>
    </source>
</evidence>
<dbReference type="AlphaFoldDB" id="A0A1B2DXH3"/>
<dbReference type="FunFam" id="3.40.50.620:FF:000032">
    <property type="entry name" value="Valine--tRNA ligase"/>
    <property type="match status" value="1"/>
</dbReference>
<dbReference type="Pfam" id="PF00133">
    <property type="entry name" value="tRNA-synt_1"/>
    <property type="match status" value="1"/>
</dbReference>
<feature type="coiled-coil region" evidence="12">
    <location>
        <begin position="821"/>
        <end position="848"/>
    </location>
</feature>
<keyword evidence="8 12" id="KW-0175">Coiled coil</keyword>
<sequence>MEEKQTQSQTQMPTTYDPKAAEQKWYPYWKEGGYFEAGKRPDAKPYTIVIPPPNVTGMLHIGHALDFTLQDILIRFKRMQGYDALWLPGSDHAGIATQAKVEQKLREEGVTRYDLGREKFLEKVWEWKELYAGTIRDQWSKIGLSLDYSRERFTMDEGLSDAVRQVFVKLYEKGLIYRGKRIINWDPAARTALSDIEVEYKEVNGHLYHLEYPLKDGSGSITVATTRPETMLGDTAVAVHPEDERYKDMIGKTLVLPIVGREIPVIADEYVEKEFGSGAVKITPAHDPNDFEMGLRHNLPQITVMDESGTMNEFAGRYEGLDRSECRKQIVNDLKESGVLVRIEDHVHQVGHSERSGAVVEPYLSTQWFVKMQPLAEAAVEAQKSGKGVNFVPERFERTYLHWMENVRDWCISRQLWWGHRIPAWYSESTGEVVVAMNEEEARAKLGKDDLRQDEDVLDTWFSSALWPFSTMGWPNEDSEDLKRYYPTSVLVTGYDIIPFWVSRMIFQGLEFTGQMPFKDTLIHGLVRDSEGRKMSKSLGNGIDPLEVIEKYGADAMRYMISTGSTPGQDLRFRWERVEQARNFANKIWNASRFALMNLEGFTAADIDISGELGTADRWILHRLNETSRDITRLIDAYEFGETGRLLYNFIWDDLCDWYIEFAKLSLYGEDQAAKKKTQSVLAYVLDRTMRLIHPFMPFISEEIWQHLPHEGETIMLASWPAYDPAFENPESVAEMNLLMDVIRAVRNIRAEVNVPMSKKVELLLKPVNEQIAGIIDRNADYIRRFCNTSEYQSSLELATPEKAMTAVVTGVELYLPLAGLIDIAQEIARLEKEIQHLNSEVERVEKKLNNPGFVSKAPEKVIEEERAKLADYSDKRSKVIARIEELRG</sequence>
<dbReference type="InterPro" id="IPR010978">
    <property type="entry name" value="tRNA-bd_arm"/>
</dbReference>
<accession>A0A1B2DXH3</accession>
<evidence type="ECO:0000256" key="11">
    <source>
        <dbReference type="ARBA" id="ARBA00060830"/>
    </source>
</evidence>